<sequence length="61" mass="6908">MALFQHNQQFLPKKSRLRIRYESTNSEDEKATVPSSYGDGASTYGGRPCGGEPQRAQTRFR</sequence>
<evidence type="ECO:0000256" key="1">
    <source>
        <dbReference type="SAM" id="MobiDB-lite"/>
    </source>
</evidence>
<feature type="region of interest" description="Disordered" evidence="1">
    <location>
        <begin position="23"/>
        <end position="61"/>
    </location>
</feature>
<evidence type="ECO:0000313" key="2">
    <source>
        <dbReference type="EMBL" id="KFI45998.1"/>
    </source>
</evidence>
<dbReference type="EMBL" id="JGYP01000002">
    <property type="protein sequence ID" value="KFI45998.1"/>
    <property type="molecule type" value="Genomic_DNA"/>
</dbReference>
<keyword evidence="3" id="KW-1185">Reference proteome</keyword>
<protein>
    <submittedName>
        <fullName evidence="2">Uncharacterized protein</fullName>
    </submittedName>
</protein>
<dbReference type="Proteomes" id="UP000029096">
    <property type="component" value="Unassembled WGS sequence"/>
</dbReference>
<name>A0A086ZHJ8_9BIFI</name>
<dbReference type="AlphaFoldDB" id="A0A086ZHJ8"/>
<comment type="caution">
    <text evidence="2">The sequence shown here is derived from an EMBL/GenBank/DDBJ whole genome shotgun (WGS) entry which is preliminary data.</text>
</comment>
<gene>
    <name evidence="2" type="ORF">BBOH_0805</name>
</gene>
<organism evidence="2 3">
    <name type="scientific">Bifidobacterium bohemicum DSM 22767</name>
    <dbReference type="NCBI Taxonomy" id="1437606"/>
    <lineage>
        <taxon>Bacteria</taxon>
        <taxon>Bacillati</taxon>
        <taxon>Actinomycetota</taxon>
        <taxon>Actinomycetes</taxon>
        <taxon>Bifidobacteriales</taxon>
        <taxon>Bifidobacteriaceae</taxon>
        <taxon>Bifidobacterium</taxon>
    </lineage>
</organism>
<reference evidence="2 3" key="1">
    <citation type="submission" date="2014-03" db="EMBL/GenBank/DDBJ databases">
        <title>Genomics of Bifidobacteria.</title>
        <authorList>
            <person name="Ventura M."/>
            <person name="Milani C."/>
            <person name="Lugli G.A."/>
        </authorList>
    </citation>
    <scope>NUCLEOTIDE SEQUENCE [LARGE SCALE GENOMIC DNA]</scope>
    <source>
        <strain evidence="2 3">DSM 22767</strain>
    </source>
</reference>
<proteinExistence type="predicted"/>
<accession>A0A086ZHJ8</accession>
<evidence type="ECO:0000313" key="3">
    <source>
        <dbReference type="Proteomes" id="UP000029096"/>
    </source>
</evidence>